<dbReference type="Gene3D" id="3.30.420.40">
    <property type="match status" value="2"/>
</dbReference>
<dbReference type="InterPro" id="IPR056546">
    <property type="entry name" value="MreB_MamK-like"/>
</dbReference>
<dbReference type="PANTHER" id="PTHR42749:SF1">
    <property type="entry name" value="CELL SHAPE-DETERMINING PROTEIN MREB"/>
    <property type="match status" value="1"/>
</dbReference>
<dbReference type="InterPro" id="IPR043129">
    <property type="entry name" value="ATPase_NBD"/>
</dbReference>
<comment type="subcellular location">
    <subcellularLocation>
        <location evidence="1">Cytoplasm</location>
    </subcellularLocation>
</comment>
<evidence type="ECO:0000256" key="1">
    <source>
        <dbReference type="ARBA" id="ARBA00004496"/>
    </source>
</evidence>
<sequence length="204" mass="21060">MVARGCFEDLAGVAALVGAVVTDGRRERPTAVVTTPVLCDDAHRENVRAVLAELGVASVVLIDSVKAAAFGAGVDLTQPLLVVDLGAQLTEVALVVGGMVVEARRTALGLDDVRTVFPIVEVAGEALLELLRGDRGAQVVDALDRGVLLTGGGALRPEITYKLGRRLGARVCPAPAPHTVAVRGAAAALQATNRHPTACRIRPT</sequence>
<dbReference type="Proteomes" id="UP001500190">
    <property type="component" value="Unassembled WGS sequence"/>
</dbReference>
<comment type="caution">
    <text evidence="5">The sequence shown here is derived from an EMBL/GenBank/DDBJ whole genome shotgun (WGS) entry which is preliminary data.</text>
</comment>
<evidence type="ECO:0000313" key="5">
    <source>
        <dbReference type="EMBL" id="GAA1571399.1"/>
    </source>
</evidence>
<dbReference type="PANTHER" id="PTHR42749">
    <property type="entry name" value="CELL SHAPE-DETERMINING PROTEIN MREB"/>
    <property type="match status" value="1"/>
</dbReference>
<reference evidence="5 6" key="1">
    <citation type="journal article" date="2019" name="Int. J. Syst. Evol. Microbiol.">
        <title>The Global Catalogue of Microorganisms (GCM) 10K type strain sequencing project: providing services to taxonomists for standard genome sequencing and annotation.</title>
        <authorList>
            <consortium name="The Broad Institute Genomics Platform"/>
            <consortium name="The Broad Institute Genome Sequencing Center for Infectious Disease"/>
            <person name="Wu L."/>
            <person name="Ma J."/>
        </authorList>
    </citation>
    <scope>NUCLEOTIDE SEQUENCE [LARGE SCALE GENOMIC DNA]</scope>
    <source>
        <strain evidence="5 6">JCM 14304</strain>
    </source>
</reference>
<evidence type="ECO:0000256" key="2">
    <source>
        <dbReference type="ARBA" id="ARBA00022490"/>
    </source>
</evidence>
<dbReference type="SUPFAM" id="SSF53067">
    <property type="entry name" value="Actin-like ATPase domain"/>
    <property type="match status" value="1"/>
</dbReference>
<dbReference type="Pfam" id="PF06723">
    <property type="entry name" value="MreB_Mbl"/>
    <property type="match status" value="1"/>
</dbReference>
<keyword evidence="6" id="KW-1185">Reference proteome</keyword>
<gene>
    <name evidence="5" type="ORF">GCM10009742_12550</name>
</gene>
<evidence type="ECO:0000256" key="3">
    <source>
        <dbReference type="ARBA" id="ARBA00022741"/>
    </source>
</evidence>
<evidence type="ECO:0000256" key="4">
    <source>
        <dbReference type="ARBA" id="ARBA00022840"/>
    </source>
</evidence>
<keyword evidence="2" id="KW-0963">Cytoplasm</keyword>
<accession>A0ABN3P8K4</accession>
<name>A0ABN3P8K4_9ACTN</name>
<dbReference type="EMBL" id="BAAAND010000001">
    <property type="protein sequence ID" value="GAA1571399.1"/>
    <property type="molecule type" value="Genomic_DNA"/>
</dbReference>
<evidence type="ECO:0008006" key="7">
    <source>
        <dbReference type="Google" id="ProtNLM"/>
    </source>
</evidence>
<evidence type="ECO:0000313" key="6">
    <source>
        <dbReference type="Proteomes" id="UP001500190"/>
    </source>
</evidence>
<keyword evidence="4" id="KW-0067">ATP-binding</keyword>
<protein>
    <recommendedName>
        <fullName evidence="7">Rod shape-determining protein MreB</fullName>
    </recommendedName>
</protein>
<proteinExistence type="predicted"/>
<keyword evidence="3" id="KW-0547">Nucleotide-binding</keyword>
<organism evidence="5 6">
    <name type="scientific">Kribbella karoonensis</name>
    <dbReference type="NCBI Taxonomy" id="324851"/>
    <lineage>
        <taxon>Bacteria</taxon>
        <taxon>Bacillati</taxon>
        <taxon>Actinomycetota</taxon>
        <taxon>Actinomycetes</taxon>
        <taxon>Propionibacteriales</taxon>
        <taxon>Kribbellaceae</taxon>
        <taxon>Kribbella</taxon>
    </lineage>
</organism>